<evidence type="ECO:0000256" key="10">
    <source>
        <dbReference type="ARBA" id="ARBA00022602"/>
    </source>
</evidence>
<evidence type="ECO:0000256" key="23">
    <source>
        <dbReference type="ARBA" id="ARBA00029438"/>
    </source>
</evidence>
<dbReference type="AlphaFoldDB" id="A0AAI9XFC0"/>
<evidence type="ECO:0000256" key="11">
    <source>
        <dbReference type="ARBA" id="ARBA00022679"/>
    </source>
</evidence>
<evidence type="ECO:0000256" key="15">
    <source>
        <dbReference type="ARBA" id="ARBA00022777"/>
    </source>
</evidence>
<feature type="domain" description="GHMP kinase C-terminal" evidence="30">
    <location>
        <begin position="126"/>
        <end position="197"/>
    </location>
</feature>
<keyword evidence="16" id="KW-0067">ATP-binding</keyword>
<keyword evidence="8" id="KW-0963">Cytoplasm</keyword>
<sequence>MPLHSSCVHRRPHPDQPPDEARLQMCIHGNPSGVDNTVSTQGKAVVFQRTNYSKPPAVRPLWDFPELPLLLVDTRQAKSTAFEVAKVGKLKKTHPELVGSILDAIDKVTVAADTLIGNETFDNEEEESLRKVGELMTINHGLLVSLGVSHPRLERIRELVDHEGIGWTKLTGAGGGGCSITLLKPDVPKDKLNRLESQLEDEGYEKFETTLGVLKNGMDEDNEGGMEIDQESFLNADGNEGVEKLASEKAGSSGASRAIDETRFTSYIGLFAIRHDNMRRRREQLWKSTLRDASSIASVLDLAKSGVEKSRGRLAVPKDSLISAGPAQPRHNPKPTADMPAKSKVSSKAKEAESKSTLAPAVFLIVGSYSSSLWTLIVAHYLWFRAFFLPHADLGSPNAGKQTPSSSTAAAAQESPKTVNERSLHRFYQTNPHERKREEAGGLHSLTPAERQAWVNASLVRRVASKEICLNNKAEREFWKQVNRESPPIRRLDRQKTTQAEKGSGTAAVYDWGRDKNGRDVGEYPLEQFAARAAKQAQLTALEILHRRFLQRREFASAGVTDAATGKIEEITKEDIQEETQRRREMSAIRKELYGDKIGPYATDPEWDDVMPIPAEEPEGALATIAYPEDYAEAAIMSYLRAVMVSEEYSPRCLRLTEHVISMNPAHYTVWLYRFKIVRALETPLADEIEWLNEVSLEHIKNYQIWHHRQLLLDHYYEGIKATPDEVKRFGRSETEFLTRMLEEDTKNYHVWSYRQYLVRKLGLWNMRELLSTQNWIEEDVRNNSAWSHRFFLVFSDPANSTEGSHATEHDPKVPADVVDREIRYAEEKTLLAPQNQAAWNYLRGVLVKGGRKLETAEAFAGQFVKNAGAEEDKEEVRSSHALDFLAEVLAEKGQKEEAAKYLDRLAAKWDPVRAGYWKYRKQQLGA</sequence>
<dbReference type="GO" id="GO:0005965">
    <property type="term" value="C:protein farnesyltransferase complex"/>
    <property type="evidence" value="ECO:0007669"/>
    <property type="project" value="TreeGrafter"/>
</dbReference>
<feature type="region of interest" description="Disordered" evidence="29">
    <location>
        <begin position="397"/>
        <end position="424"/>
    </location>
</feature>
<dbReference type="EC" id="2.5.1.59" evidence="6"/>
<evidence type="ECO:0000256" key="6">
    <source>
        <dbReference type="ARBA" id="ARBA00012700"/>
    </source>
</evidence>
<evidence type="ECO:0000256" key="20">
    <source>
        <dbReference type="ARBA" id="ARBA00023098"/>
    </source>
</evidence>
<evidence type="ECO:0000256" key="26">
    <source>
        <dbReference type="ARBA" id="ARBA00042436"/>
    </source>
</evidence>
<evidence type="ECO:0000256" key="12">
    <source>
        <dbReference type="ARBA" id="ARBA00022723"/>
    </source>
</evidence>
<evidence type="ECO:0000256" key="18">
    <source>
        <dbReference type="ARBA" id="ARBA00022955"/>
    </source>
</evidence>
<keyword evidence="13" id="KW-0677">Repeat</keyword>
<dbReference type="Gene3D" id="3.30.230.10">
    <property type="match status" value="1"/>
</dbReference>
<dbReference type="EMBL" id="MPDP01000325">
    <property type="protein sequence ID" value="KAK1445221.1"/>
    <property type="molecule type" value="Genomic_DNA"/>
</dbReference>
<dbReference type="GO" id="GO:0004662">
    <property type="term" value="F:CAAX-protein geranylgeranyltransferase activity"/>
    <property type="evidence" value="ECO:0007669"/>
    <property type="project" value="UniProtKB-EC"/>
</dbReference>
<dbReference type="GO" id="GO:0004660">
    <property type="term" value="F:protein farnesyltransferase activity"/>
    <property type="evidence" value="ECO:0007669"/>
    <property type="project" value="UniProtKB-EC"/>
</dbReference>
<evidence type="ECO:0000313" key="32">
    <source>
        <dbReference type="Proteomes" id="UP001239213"/>
    </source>
</evidence>
<keyword evidence="12" id="KW-0479">Metal-binding</keyword>
<dbReference type="GO" id="GO:0046872">
    <property type="term" value="F:metal ion binding"/>
    <property type="evidence" value="ECO:0007669"/>
    <property type="project" value="UniProtKB-KW"/>
</dbReference>
<keyword evidence="15" id="KW-0418">Kinase</keyword>
<evidence type="ECO:0000256" key="2">
    <source>
        <dbReference type="ARBA" id="ARBA00004496"/>
    </source>
</evidence>
<dbReference type="InterPro" id="IPR014721">
    <property type="entry name" value="Ribsml_uS5_D2-typ_fold_subgr"/>
</dbReference>
<dbReference type="Proteomes" id="UP001239213">
    <property type="component" value="Unassembled WGS sequence"/>
</dbReference>
<comment type="caution">
    <text evidence="31">The sequence shown here is derived from an EMBL/GenBank/DDBJ whole genome shotgun (WGS) entry which is preliminary data.</text>
</comment>
<comment type="pathway">
    <text evidence="23">Isoprenoid biosynthesis; isopentenyl diphosphate biosynthesis via mevalonate pathway; isopentenyl diphosphate from (R)-mevalonate: step 1/3.</text>
</comment>
<dbReference type="GO" id="GO:0005953">
    <property type="term" value="C:CAAX-protein geranylgeranyltransferase complex"/>
    <property type="evidence" value="ECO:0007669"/>
    <property type="project" value="TreeGrafter"/>
</dbReference>
<dbReference type="InterPro" id="IPR002088">
    <property type="entry name" value="Prenyl_trans_a"/>
</dbReference>
<keyword evidence="11" id="KW-0808">Transferase</keyword>
<gene>
    <name evidence="31" type="ORF">CCUS01_12715</name>
</gene>
<evidence type="ECO:0000256" key="19">
    <source>
        <dbReference type="ARBA" id="ARBA00023011"/>
    </source>
</evidence>
<keyword evidence="32" id="KW-1185">Reference proteome</keyword>
<evidence type="ECO:0000256" key="5">
    <source>
        <dbReference type="ARBA" id="ARBA00012103"/>
    </source>
</evidence>
<name>A0AAI9XFC0_9PEZI</name>
<evidence type="ECO:0000256" key="4">
    <source>
        <dbReference type="ARBA" id="ARBA00006734"/>
    </source>
</evidence>
<evidence type="ECO:0000256" key="28">
    <source>
        <dbReference type="ARBA" id="ARBA00043219"/>
    </source>
</evidence>
<dbReference type="GO" id="GO:0016126">
    <property type="term" value="P:sterol biosynthetic process"/>
    <property type="evidence" value="ECO:0007669"/>
    <property type="project" value="UniProtKB-KW"/>
</dbReference>
<evidence type="ECO:0000256" key="16">
    <source>
        <dbReference type="ARBA" id="ARBA00022840"/>
    </source>
</evidence>
<keyword evidence="14" id="KW-0547">Nucleotide-binding</keyword>
<reference evidence="31" key="1">
    <citation type="submission" date="2016-11" db="EMBL/GenBank/DDBJ databases">
        <title>The genome sequence of Colletotrichum cuscutae.</title>
        <authorList>
            <person name="Baroncelli R."/>
        </authorList>
    </citation>
    <scope>NUCLEOTIDE SEQUENCE</scope>
    <source>
        <strain evidence="31">IMI 304802</strain>
    </source>
</reference>
<evidence type="ECO:0000256" key="17">
    <source>
        <dbReference type="ARBA" id="ARBA00022842"/>
    </source>
</evidence>
<organism evidence="31 32">
    <name type="scientific">Colletotrichum cuscutae</name>
    <dbReference type="NCBI Taxonomy" id="1209917"/>
    <lineage>
        <taxon>Eukaryota</taxon>
        <taxon>Fungi</taxon>
        <taxon>Dikarya</taxon>
        <taxon>Ascomycota</taxon>
        <taxon>Pezizomycotina</taxon>
        <taxon>Sordariomycetes</taxon>
        <taxon>Hypocreomycetidae</taxon>
        <taxon>Glomerellales</taxon>
        <taxon>Glomerellaceae</taxon>
        <taxon>Colletotrichum</taxon>
        <taxon>Colletotrichum acutatum species complex</taxon>
    </lineage>
</organism>
<evidence type="ECO:0000256" key="22">
    <source>
        <dbReference type="ARBA" id="ARBA00023221"/>
    </source>
</evidence>
<evidence type="ECO:0000256" key="27">
    <source>
        <dbReference type="ARBA" id="ARBA00043086"/>
    </source>
</evidence>
<feature type="region of interest" description="Disordered" evidence="29">
    <location>
        <begin position="315"/>
        <end position="351"/>
    </location>
</feature>
<evidence type="ECO:0000256" key="8">
    <source>
        <dbReference type="ARBA" id="ARBA00022490"/>
    </source>
</evidence>
<dbReference type="EC" id="2.5.1.58" evidence="7"/>
<evidence type="ECO:0000256" key="9">
    <source>
        <dbReference type="ARBA" id="ARBA00022516"/>
    </source>
</evidence>
<feature type="compositionally biased region" description="Low complexity" evidence="29">
    <location>
        <begin position="402"/>
        <end position="416"/>
    </location>
</feature>
<dbReference type="FunFam" id="3.30.70.890:FF:000003">
    <property type="entry name" value="Mevalonate kinase"/>
    <property type="match status" value="1"/>
</dbReference>
<comment type="similarity">
    <text evidence="4">Belongs to the protein prenyltransferase subunit alpha family.</text>
</comment>
<dbReference type="Gene3D" id="3.30.70.890">
    <property type="entry name" value="GHMP kinase, C-terminal domain"/>
    <property type="match status" value="1"/>
</dbReference>
<keyword evidence="17" id="KW-0460">Magnesium</keyword>
<evidence type="ECO:0000256" key="25">
    <source>
        <dbReference type="ARBA" id="ARBA00041392"/>
    </source>
</evidence>
<evidence type="ECO:0000256" key="1">
    <source>
        <dbReference type="ARBA" id="ARBA00001946"/>
    </source>
</evidence>
<evidence type="ECO:0000256" key="21">
    <source>
        <dbReference type="ARBA" id="ARBA00023166"/>
    </source>
</evidence>
<dbReference type="EC" id="2.7.1.36" evidence="5"/>
<dbReference type="Pfam" id="PF01239">
    <property type="entry name" value="PPTA"/>
    <property type="match status" value="5"/>
</dbReference>
<proteinExistence type="inferred from homology"/>
<dbReference type="Gene3D" id="1.25.40.120">
    <property type="entry name" value="Protein prenylyltransferase"/>
    <property type="match status" value="1"/>
</dbReference>
<keyword evidence="22" id="KW-0753">Steroid metabolism</keyword>
<evidence type="ECO:0000313" key="31">
    <source>
        <dbReference type="EMBL" id="KAK1445221.1"/>
    </source>
</evidence>
<keyword evidence="18" id="KW-0752">Steroid biosynthesis</keyword>
<keyword evidence="20" id="KW-0443">Lipid metabolism</keyword>
<dbReference type="InterPro" id="IPR036554">
    <property type="entry name" value="GHMP_kinase_C_sf"/>
</dbReference>
<dbReference type="GO" id="GO:0005524">
    <property type="term" value="F:ATP binding"/>
    <property type="evidence" value="ECO:0007669"/>
    <property type="project" value="UniProtKB-KW"/>
</dbReference>
<evidence type="ECO:0000256" key="24">
    <source>
        <dbReference type="ARBA" id="ARBA00040965"/>
    </source>
</evidence>
<dbReference type="Pfam" id="PF08544">
    <property type="entry name" value="GHMP_kinases_C"/>
    <property type="match status" value="1"/>
</dbReference>
<dbReference type="GO" id="GO:0004496">
    <property type="term" value="F:mevalonate kinase activity"/>
    <property type="evidence" value="ECO:0007669"/>
    <property type="project" value="UniProtKB-EC"/>
</dbReference>
<evidence type="ECO:0000259" key="30">
    <source>
        <dbReference type="Pfam" id="PF08544"/>
    </source>
</evidence>
<comment type="subcellular location">
    <subcellularLocation>
        <location evidence="2">Cytoplasm</location>
    </subcellularLocation>
</comment>
<keyword evidence="19" id="KW-0756">Sterol biosynthesis</keyword>
<accession>A0AAI9XFC0</accession>
<keyword evidence="9" id="KW-0444">Lipid biosynthesis</keyword>
<evidence type="ECO:0000256" key="14">
    <source>
        <dbReference type="ARBA" id="ARBA00022741"/>
    </source>
</evidence>
<dbReference type="PANTHER" id="PTHR11129:SF1">
    <property type="entry name" value="PROTEIN FARNESYLTRANSFERASE_GERANYLGERANYLTRANSFERASE TYPE-1 SUBUNIT ALPHA"/>
    <property type="match status" value="1"/>
</dbReference>
<dbReference type="InterPro" id="IPR013750">
    <property type="entry name" value="GHMP_kinase_C_dom"/>
</dbReference>
<dbReference type="SUPFAM" id="SSF55060">
    <property type="entry name" value="GHMP Kinase, C-terminal domain"/>
    <property type="match status" value="1"/>
</dbReference>
<comment type="cofactor">
    <cofactor evidence="1">
        <name>Mg(2+)</name>
        <dbReference type="ChEBI" id="CHEBI:18420"/>
    </cofactor>
</comment>
<evidence type="ECO:0000256" key="13">
    <source>
        <dbReference type="ARBA" id="ARBA00022737"/>
    </source>
</evidence>
<evidence type="ECO:0000256" key="29">
    <source>
        <dbReference type="SAM" id="MobiDB-lite"/>
    </source>
</evidence>
<keyword evidence="10" id="KW-0637">Prenyltransferase</keyword>
<protein>
    <recommendedName>
        <fullName evidence="24">Protein farnesyltransferase/geranylgeranyltransferase type-1 subunit alpha</fullName>
        <ecNumber evidence="7">2.5.1.58</ecNumber>
        <ecNumber evidence="6">2.5.1.59</ecNumber>
        <ecNumber evidence="5">2.7.1.36</ecNumber>
    </recommendedName>
    <alternativeName>
        <fullName evidence="27">CAAX farnesyltransferase subunit alpha</fullName>
    </alternativeName>
    <alternativeName>
        <fullName evidence="26">FTase-alpha</fullName>
    </alternativeName>
    <alternativeName>
        <fullName evidence="25">Ras proteins prenyltransferase subunit alpha</fullName>
    </alternativeName>
    <alternativeName>
        <fullName evidence="28">Type I protein geranyl-geranyltransferase subunit alpha</fullName>
    </alternativeName>
</protein>
<keyword evidence="21" id="KW-1207">Sterol metabolism</keyword>
<evidence type="ECO:0000256" key="3">
    <source>
        <dbReference type="ARBA" id="ARBA00006495"/>
    </source>
</evidence>
<dbReference type="PROSITE" id="PS51147">
    <property type="entry name" value="PFTA"/>
    <property type="match status" value="5"/>
</dbReference>
<dbReference type="SUPFAM" id="SSF48439">
    <property type="entry name" value="Protein prenylyltransferase"/>
    <property type="match status" value="1"/>
</dbReference>
<comment type="similarity">
    <text evidence="3">Belongs to the GHMP kinase family. Mevalonate kinase subfamily.</text>
</comment>
<evidence type="ECO:0000256" key="7">
    <source>
        <dbReference type="ARBA" id="ARBA00012702"/>
    </source>
</evidence>
<dbReference type="PANTHER" id="PTHR11129">
    <property type="entry name" value="PROTEIN FARNESYLTRANSFERASE ALPHA SUBUNIT/RAB GERANYLGERANYL TRANSFERASE ALPHA SUBUNIT"/>
    <property type="match status" value="1"/>
</dbReference>